<dbReference type="AlphaFoldDB" id="A0A0X3VBI5"/>
<keyword evidence="3" id="KW-1185">Reference proteome</keyword>
<comment type="caution">
    <text evidence="2">The sequence shown here is derived from an EMBL/GenBank/DDBJ whole genome shotgun (WGS) entry which is preliminary data.</text>
</comment>
<reference evidence="2 3" key="1">
    <citation type="submission" date="2015-10" db="EMBL/GenBank/DDBJ databases">
        <authorList>
            <person name="Gilbert D.G."/>
        </authorList>
    </citation>
    <scope>NUCLEOTIDE SEQUENCE [LARGE SCALE GENOMIC DNA]</scope>
    <source>
        <strain evidence="2 3">NRRL B-16712</strain>
    </source>
</reference>
<dbReference type="Proteomes" id="UP000053244">
    <property type="component" value="Unassembled WGS sequence"/>
</dbReference>
<organism evidence="2 3">
    <name type="scientific">Actinoplanes awajinensis subsp. mycoplanecinus</name>
    <dbReference type="NCBI Taxonomy" id="135947"/>
    <lineage>
        <taxon>Bacteria</taxon>
        <taxon>Bacillati</taxon>
        <taxon>Actinomycetota</taxon>
        <taxon>Actinomycetes</taxon>
        <taxon>Micromonosporales</taxon>
        <taxon>Micromonosporaceae</taxon>
        <taxon>Actinoplanes</taxon>
    </lineage>
</organism>
<feature type="region of interest" description="Disordered" evidence="1">
    <location>
        <begin position="1"/>
        <end position="65"/>
    </location>
</feature>
<name>A0A0X3VBI5_9ACTN</name>
<accession>A0A0X3VBI5</accession>
<dbReference type="EMBL" id="LLZH01000003">
    <property type="protein sequence ID" value="KUL42161.1"/>
    <property type="molecule type" value="Genomic_DNA"/>
</dbReference>
<proteinExistence type="predicted"/>
<gene>
    <name evidence="2" type="ORF">ADL15_01945</name>
</gene>
<sequence>MPWDAVLDVRADGTGDQPTIEVRAAPSDRSRSGTRQDDRSRSGTRQDDRSRSGTRQGDRAPALTVPATLTVPAAWPAAAPETVYRTLRHYLRHPADRGELSGVAAVARVRQQRLN</sequence>
<protein>
    <submittedName>
        <fullName evidence="2">Uncharacterized protein</fullName>
    </submittedName>
</protein>
<evidence type="ECO:0000313" key="2">
    <source>
        <dbReference type="EMBL" id="KUL42161.1"/>
    </source>
</evidence>
<dbReference type="RefSeq" id="WP_067684546.1">
    <property type="nucleotide sequence ID" value="NZ_LLZH01000003.1"/>
</dbReference>
<feature type="compositionally biased region" description="Basic and acidic residues" evidence="1">
    <location>
        <begin position="26"/>
        <end position="51"/>
    </location>
</feature>
<evidence type="ECO:0000256" key="1">
    <source>
        <dbReference type="SAM" id="MobiDB-lite"/>
    </source>
</evidence>
<evidence type="ECO:0000313" key="3">
    <source>
        <dbReference type="Proteomes" id="UP000053244"/>
    </source>
</evidence>